<dbReference type="PANTHER" id="PTHR24220">
    <property type="entry name" value="IMPORT ATP-BINDING PROTEIN"/>
    <property type="match status" value="1"/>
</dbReference>
<dbReference type="GO" id="GO:0005524">
    <property type="term" value="F:ATP binding"/>
    <property type="evidence" value="ECO:0007669"/>
    <property type="project" value="UniProtKB-KW"/>
</dbReference>
<dbReference type="InterPro" id="IPR015854">
    <property type="entry name" value="ABC_transpr_LolD-like"/>
</dbReference>
<keyword evidence="6" id="KW-1185">Reference proteome</keyword>
<dbReference type="InterPro" id="IPR027417">
    <property type="entry name" value="P-loop_NTPase"/>
</dbReference>
<evidence type="ECO:0000313" key="6">
    <source>
        <dbReference type="Proteomes" id="UP000193355"/>
    </source>
</evidence>
<dbReference type="InterPro" id="IPR025662">
    <property type="entry name" value="Sigma_54_int_dom_ATP-bd_1"/>
</dbReference>
<dbReference type="InterPro" id="IPR003439">
    <property type="entry name" value="ABC_transporter-like_ATP-bd"/>
</dbReference>
<evidence type="ECO:0000259" key="4">
    <source>
        <dbReference type="PROSITE" id="PS50893"/>
    </source>
</evidence>
<dbReference type="OrthoDB" id="9802264at2"/>
<dbReference type="PANTHER" id="PTHR24220:SF470">
    <property type="entry name" value="CELL DIVISION ATP-BINDING PROTEIN FTSE"/>
    <property type="match status" value="1"/>
</dbReference>
<evidence type="ECO:0000256" key="3">
    <source>
        <dbReference type="ARBA" id="ARBA00022840"/>
    </source>
</evidence>
<dbReference type="PROSITE" id="PS00211">
    <property type="entry name" value="ABC_TRANSPORTER_1"/>
    <property type="match status" value="1"/>
</dbReference>
<dbReference type="PROSITE" id="PS00675">
    <property type="entry name" value="SIGMA54_INTERACT_1"/>
    <property type="match status" value="1"/>
</dbReference>
<reference evidence="6" key="1">
    <citation type="submission" date="2017-04" db="EMBL/GenBank/DDBJ databases">
        <authorList>
            <person name="Varghese N."/>
            <person name="Submissions S."/>
        </authorList>
    </citation>
    <scope>NUCLEOTIDE SEQUENCE [LARGE SCALE GENOMIC DNA]</scope>
    <source>
        <strain evidence="6">USBA 82</strain>
    </source>
</reference>
<gene>
    <name evidence="5" type="ORF">SAMN06275492_12129</name>
</gene>
<protein>
    <submittedName>
        <fullName evidence="5">Cell division transport system ATP-binding protein</fullName>
    </submittedName>
</protein>
<dbReference type="AlphaFoldDB" id="A0A1X7K764"/>
<feature type="domain" description="ABC transporter" evidence="4">
    <location>
        <begin position="3"/>
        <end position="231"/>
    </location>
</feature>
<dbReference type="SUPFAM" id="SSF52540">
    <property type="entry name" value="P-loop containing nucleoside triphosphate hydrolases"/>
    <property type="match status" value="1"/>
</dbReference>
<dbReference type="Pfam" id="PF00005">
    <property type="entry name" value="ABC_tran"/>
    <property type="match status" value="1"/>
</dbReference>
<dbReference type="GO" id="GO:0016887">
    <property type="term" value="F:ATP hydrolysis activity"/>
    <property type="evidence" value="ECO:0007669"/>
    <property type="project" value="InterPro"/>
</dbReference>
<dbReference type="RefSeq" id="WP_085544933.1">
    <property type="nucleotide sequence ID" value="NZ_FXBB01000021.1"/>
</dbReference>
<keyword evidence="5" id="KW-0132">Cell division</keyword>
<dbReference type="EMBL" id="FXBB01000021">
    <property type="protein sequence ID" value="SMG36216.1"/>
    <property type="molecule type" value="Genomic_DNA"/>
</dbReference>
<dbReference type="PROSITE" id="PS50893">
    <property type="entry name" value="ABC_TRANSPORTER_2"/>
    <property type="match status" value="1"/>
</dbReference>
<keyword evidence="5" id="KW-0131">Cell cycle</keyword>
<organism evidence="5 6">
    <name type="scientific">Dethiosulfovibrio salsuginis</name>
    <dbReference type="NCBI Taxonomy" id="561720"/>
    <lineage>
        <taxon>Bacteria</taxon>
        <taxon>Thermotogati</taxon>
        <taxon>Synergistota</taxon>
        <taxon>Synergistia</taxon>
        <taxon>Synergistales</taxon>
        <taxon>Dethiosulfovibrionaceae</taxon>
        <taxon>Dethiosulfovibrio</taxon>
    </lineage>
</organism>
<comment type="similarity">
    <text evidence="1">Belongs to the ABC transporter superfamily.</text>
</comment>
<sequence length="231" mass="25871">MDIRMSGITKMFKPDILAISDLYLSIPRGDFVYLIGETGSGKSTLLRLLTREVRPSRGQLSVGGINLRKIRRGQLAHYRRDIGVVFQDFKLLSHLTAWENVSFVLEAMGFSPKLVKERTNDVMDRVGLWHRRNLYPPQMSGGEQQRVAIARAIVGSPPLFLADEPTGNLDPHTAEQVLKLLLSIHASGTTVIVATHDGGLVDSYRQRVVVLRQGRLIRDERGGRYEIDGDL</sequence>
<dbReference type="InterPro" id="IPR003593">
    <property type="entry name" value="AAA+_ATPase"/>
</dbReference>
<dbReference type="STRING" id="561720.SAMN06275492_12129"/>
<evidence type="ECO:0000256" key="1">
    <source>
        <dbReference type="ARBA" id="ARBA00005417"/>
    </source>
</evidence>
<proteinExistence type="inferred from homology"/>
<accession>A0A1X7K764</accession>
<dbReference type="SMART" id="SM00382">
    <property type="entry name" value="AAA"/>
    <property type="match status" value="1"/>
</dbReference>
<dbReference type="FunFam" id="3.40.50.300:FF:000056">
    <property type="entry name" value="Cell division ATP-binding protein FtsE"/>
    <property type="match status" value="1"/>
</dbReference>
<evidence type="ECO:0000256" key="2">
    <source>
        <dbReference type="ARBA" id="ARBA00022741"/>
    </source>
</evidence>
<keyword evidence="2" id="KW-0547">Nucleotide-binding</keyword>
<dbReference type="Gene3D" id="3.40.50.300">
    <property type="entry name" value="P-loop containing nucleotide triphosphate hydrolases"/>
    <property type="match status" value="1"/>
</dbReference>
<evidence type="ECO:0000313" key="5">
    <source>
        <dbReference type="EMBL" id="SMG36216.1"/>
    </source>
</evidence>
<dbReference type="GO" id="GO:0005886">
    <property type="term" value="C:plasma membrane"/>
    <property type="evidence" value="ECO:0007669"/>
    <property type="project" value="TreeGrafter"/>
</dbReference>
<dbReference type="GO" id="GO:0051301">
    <property type="term" value="P:cell division"/>
    <property type="evidence" value="ECO:0007669"/>
    <property type="project" value="UniProtKB-KW"/>
</dbReference>
<keyword evidence="3 5" id="KW-0067">ATP-binding</keyword>
<dbReference type="Proteomes" id="UP000193355">
    <property type="component" value="Unassembled WGS sequence"/>
</dbReference>
<name>A0A1X7K764_9BACT</name>
<dbReference type="InterPro" id="IPR017871">
    <property type="entry name" value="ABC_transporter-like_CS"/>
</dbReference>
<dbReference type="GO" id="GO:0022857">
    <property type="term" value="F:transmembrane transporter activity"/>
    <property type="evidence" value="ECO:0007669"/>
    <property type="project" value="TreeGrafter"/>
</dbReference>